<gene>
    <name evidence="3" type="ORF">ACFOUV_14635</name>
</gene>
<evidence type="ECO:0000313" key="3">
    <source>
        <dbReference type="EMBL" id="MFC4025028.1"/>
    </source>
</evidence>
<dbReference type="InterPro" id="IPR001920">
    <property type="entry name" value="Asp/Glu_race"/>
</dbReference>
<name>A0ABV8GZL2_9BACI</name>
<comment type="caution">
    <text evidence="3">The sequence shown here is derived from an EMBL/GenBank/DDBJ whole genome shotgun (WGS) entry which is preliminary data.</text>
</comment>
<keyword evidence="4" id="KW-1185">Reference proteome</keyword>
<evidence type="ECO:0000256" key="1">
    <source>
        <dbReference type="ARBA" id="ARBA00007847"/>
    </source>
</evidence>
<dbReference type="PANTHER" id="PTHR21198:SF7">
    <property type="entry name" value="ASPARTATE-GLUTAMATE RACEMASE FAMILY"/>
    <property type="match status" value="1"/>
</dbReference>
<dbReference type="NCBIfam" id="TIGR00035">
    <property type="entry name" value="asp_race"/>
    <property type="match status" value="1"/>
</dbReference>
<dbReference type="PANTHER" id="PTHR21198">
    <property type="entry name" value="GLUTAMATE RACEMASE"/>
    <property type="match status" value="1"/>
</dbReference>
<dbReference type="InterPro" id="IPR015942">
    <property type="entry name" value="Asp/Glu/hydantoin_racemase"/>
</dbReference>
<proteinExistence type="inferred from homology"/>
<reference evidence="4" key="1">
    <citation type="journal article" date="2019" name="Int. J. Syst. Evol. Microbiol.">
        <title>The Global Catalogue of Microorganisms (GCM) 10K type strain sequencing project: providing services to taxonomists for standard genome sequencing and annotation.</title>
        <authorList>
            <consortium name="The Broad Institute Genomics Platform"/>
            <consortium name="The Broad Institute Genome Sequencing Center for Infectious Disease"/>
            <person name="Wu L."/>
            <person name="Ma J."/>
        </authorList>
    </citation>
    <scope>NUCLEOTIDE SEQUENCE [LARGE SCALE GENOMIC DNA]</scope>
    <source>
        <strain evidence="4">IBRC-M 10703</strain>
    </source>
</reference>
<dbReference type="RefSeq" id="WP_379497527.1">
    <property type="nucleotide sequence ID" value="NZ_JBHSAO010000011.1"/>
</dbReference>
<evidence type="ECO:0000313" key="4">
    <source>
        <dbReference type="Proteomes" id="UP001595772"/>
    </source>
</evidence>
<accession>A0ABV8GZL2</accession>
<dbReference type="InterPro" id="IPR004380">
    <property type="entry name" value="Asp_race"/>
</dbReference>
<dbReference type="SUPFAM" id="SSF53681">
    <property type="entry name" value="Aspartate/glutamate racemase"/>
    <property type="match status" value="2"/>
</dbReference>
<organism evidence="3 4">
    <name type="scientific">Oceanobacillus longus</name>
    <dbReference type="NCBI Taxonomy" id="930120"/>
    <lineage>
        <taxon>Bacteria</taxon>
        <taxon>Bacillati</taxon>
        <taxon>Bacillota</taxon>
        <taxon>Bacilli</taxon>
        <taxon>Bacillales</taxon>
        <taxon>Bacillaceae</taxon>
        <taxon>Oceanobacillus</taxon>
    </lineage>
</organism>
<dbReference type="Pfam" id="PF01177">
    <property type="entry name" value="Asp_Glu_race"/>
    <property type="match status" value="1"/>
</dbReference>
<comment type="similarity">
    <text evidence="1">Belongs to the aspartate/glutamate racemases family.</text>
</comment>
<keyword evidence="2" id="KW-0413">Isomerase</keyword>
<dbReference type="EMBL" id="JBHSAO010000011">
    <property type="protein sequence ID" value="MFC4025028.1"/>
    <property type="molecule type" value="Genomic_DNA"/>
</dbReference>
<dbReference type="Gene3D" id="3.40.50.1860">
    <property type="match status" value="2"/>
</dbReference>
<protein>
    <submittedName>
        <fullName evidence="3">Aspartate/glutamate racemase family protein</fullName>
    </submittedName>
</protein>
<sequence length="241" mass="26544">MPQEVIGILGGMGPAATVELFNRIVNNTAAKYDKEHVNTIIINDPQIPDRTEYILGEGESPIPKLKENIMKLHLAGAEYIAIPCMTAHTFISELQQSSPIPIINAIELIDRYLEETYPNVHTVGLLATTGSIKSGVYGKHLTKTNIITPDGMQQSRLMDIIYSKNGIKAGNTSPEIVNEINKILYELRKENIQAVIAGCTELGIVMNNTNMDMPVIDPITLLAKETVKLGNNYIKDENNDS</sequence>
<evidence type="ECO:0000256" key="2">
    <source>
        <dbReference type="ARBA" id="ARBA00023235"/>
    </source>
</evidence>
<dbReference type="Proteomes" id="UP001595772">
    <property type="component" value="Unassembled WGS sequence"/>
</dbReference>